<accession>A0A922JLN2</accession>
<evidence type="ECO:0000313" key="2">
    <source>
        <dbReference type="Proteomes" id="UP000811246"/>
    </source>
</evidence>
<protein>
    <submittedName>
        <fullName evidence="1">Uncharacterized protein</fullName>
    </submittedName>
</protein>
<sequence>MLAPVSGLSDAPACLGPVGGQIIYSLGVAGVGDEPHVQVSVCGCKVMFCLVNGDRRTDKKSFCLVDGDDRQNKVWEVLSPPHPGGCGYGKGCCLSVYGVQQTY</sequence>
<dbReference type="EMBL" id="CM031829">
    <property type="protein sequence ID" value="KAG6712313.1"/>
    <property type="molecule type" value="Genomic_DNA"/>
</dbReference>
<dbReference type="Proteomes" id="UP000811246">
    <property type="component" value="Chromosome 5"/>
</dbReference>
<dbReference type="AlphaFoldDB" id="A0A922JLN2"/>
<proteinExistence type="predicted"/>
<comment type="caution">
    <text evidence="1">The sequence shown here is derived from an EMBL/GenBank/DDBJ whole genome shotgun (WGS) entry which is preliminary data.</text>
</comment>
<gene>
    <name evidence="1" type="ORF">I3842_05G097800</name>
</gene>
<evidence type="ECO:0000313" key="1">
    <source>
        <dbReference type="EMBL" id="KAG6712313.1"/>
    </source>
</evidence>
<name>A0A922JLN2_CARIL</name>
<organism evidence="1 2">
    <name type="scientific">Carya illinoinensis</name>
    <name type="common">Pecan</name>
    <dbReference type="NCBI Taxonomy" id="32201"/>
    <lineage>
        <taxon>Eukaryota</taxon>
        <taxon>Viridiplantae</taxon>
        <taxon>Streptophyta</taxon>
        <taxon>Embryophyta</taxon>
        <taxon>Tracheophyta</taxon>
        <taxon>Spermatophyta</taxon>
        <taxon>Magnoliopsida</taxon>
        <taxon>eudicotyledons</taxon>
        <taxon>Gunneridae</taxon>
        <taxon>Pentapetalae</taxon>
        <taxon>rosids</taxon>
        <taxon>fabids</taxon>
        <taxon>Fagales</taxon>
        <taxon>Juglandaceae</taxon>
        <taxon>Carya</taxon>
    </lineage>
</organism>
<reference evidence="1" key="1">
    <citation type="submission" date="2021-01" db="EMBL/GenBank/DDBJ databases">
        <authorList>
            <person name="Lovell J.T."/>
            <person name="Bentley N."/>
            <person name="Bhattarai G."/>
            <person name="Jenkins J.W."/>
            <person name="Sreedasyam A."/>
            <person name="Alarcon Y."/>
            <person name="Bock C."/>
            <person name="Boston L."/>
            <person name="Carlson J."/>
            <person name="Cervantes K."/>
            <person name="Clermont K."/>
            <person name="Krom N."/>
            <person name="Kubenka K."/>
            <person name="Mamidi S."/>
            <person name="Mattison C."/>
            <person name="Monteros M."/>
            <person name="Pisani C."/>
            <person name="Plott C."/>
            <person name="Rajasekar S."/>
            <person name="Rhein H.S."/>
            <person name="Rohla C."/>
            <person name="Song M."/>
            <person name="Hilaire R.S."/>
            <person name="Shu S."/>
            <person name="Wells L."/>
            <person name="Wang X."/>
            <person name="Webber J."/>
            <person name="Heerema R.J."/>
            <person name="Klein P."/>
            <person name="Conner P."/>
            <person name="Grauke L."/>
            <person name="Grimwood J."/>
            <person name="Schmutz J."/>
            <person name="Randall J.J."/>
        </authorList>
    </citation>
    <scope>NUCLEOTIDE SEQUENCE</scope>
    <source>
        <tissue evidence="1">Leaf</tissue>
    </source>
</reference>